<evidence type="ECO:0000256" key="9">
    <source>
        <dbReference type="PIRSR" id="PIRSR602401-1"/>
    </source>
</evidence>
<keyword evidence="6 9" id="KW-0408">Iron</keyword>
<keyword evidence="5" id="KW-0256">Endoplasmic reticulum</keyword>
<name>B7QBU3_IXOSC</name>
<dbReference type="PRINTS" id="PR00385">
    <property type="entry name" value="P450"/>
</dbReference>
<dbReference type="InterPro" id="IPR017972">
    <property type="entry name" value="Cyt_P450_CS"/>
</dbReference>
<dbReference type="GO" id="GO:0005789">
    <property type="term" value="C:endoplasmic reticulum membrane"/>
    <property type="evidence" value="ECO:0007669"/>
    <property type="project" value="UniProtKB-SubCell"/>
</dbReference>
<dbReference type="PRINTS" id="PR00463">
    <property type="entry name" value="EP450I"/>
</dbReference>
<evidence type="ECO:0000256" key="4">
    <source>
        <dbReference type="ARBA" id="ARBA00022617"/>
    </source>
</evidence>
<dbReference type="EMBL" id="ABJB010163645">
    <property type="status" value="NOT_ANNOTATED_CDS"/>
    <property type="molecule type" value="Genomic_DNA"/>
</dbReference>
<evidence type="ECO:0000313" key="12">
    <source>
        <dbReference type="EnsemblMetazoa" id="ISCW022706-PA"/>
    </source>
</evidence>
<dbReference type="HOGENOM" id="CLU_001570_5_1_1"/>
<evidence type="ECO:0000256" key="1">
    <source>
        <dbReference type="ARBA" id="ARBA00001971"/>
    </source>
</evidence>
<evidence type="ECO:0000256" key="10">
    <source>
        <dbReference type="RuleBase" id="RU000461"/>
    </source>
</evidence>
<proteinExistence type="inferred from homology"/>
<comment type="subcellular location">
    <subcellularLocation>
        <location evidence="2">Endoplasmic reticulum membrane</location>
    </subcellularLocation>
</comment>
<keyword evidence="10 11" id="KW-0560">Oxidoreductase</keyword>
<keyword evidence="13" id="KW-1185">Reference proteome</keyword>
<comment type="cofactor">
    <cofactor evidence="1 9">
        <name>heme</name>
        <dbReference type="ChEBI" id="CHEBI:30413"/>
    </cofactor>
</comment>
<organism>
    <name type="scientific">Ixodes scapularis</name>
    <name type="common">Black-legged tick</name>
    <name type="synonym">Deer tick</name>
    <dbReference type="NCBI Taxonomy" id="6945"/>
    <lineage>
        <taxon>Eukaryota</taxon>
        <taxon>Metazoa</taxon>
        <taxon>Ecdysozoa</taxon>
        <taxon>Arthropoda</taxon>
        <taxon>Chelicerata</taxon>
        <taxon>Arachnida</taxon>
        <taxon>Acari</taxon>
        <taxon>Parasitiformes</taxon>
        <taxon>Ixodida</taxon>
        <taxon>Ixodoidea</taxon>
        <taxon>Ixodidae</taxon>
        <taxon>Ixodinae</taxon>
        <taxon>Ixodes</taxon>
    </lineage>
</organism>
<dbReference type="InterPro" id="IPR001128">
    <property type="entry name" value="Cyt_P450"/>
</dbReference>
<dbReference type="GO" id="GO:0020037">
    <property type="term" value="F:heme binding"/>
    <property type="evidence" value="ECO:0007669"/>
    <property type="project" value="InterPro"/>
</dbReference>
<keyword evidence="8" id="KW-0472">Membrane</keyword>
<dbReference type="VEuPathDB" id="VectorBase:ISCI022706"/>
<dbReference type="EMBL" id="ABJB010138451">
    <property type="status" value="NOT_ANNOTATED_CDS"/>
    <property type="molecule type" value="Genomic_DNA"/>
</dbReference>
<dbReference type="PaxDb" id="6945-B7QBU3"/>
<reference evidence="11 13" key="1">
    <citation type="submission" date="2008-03" db="EMBL/GenBank/DDBJ databases">
        <title>Annotation of Ixodes scapularis.</title>
        <authorList>
            <consortium name="Ixodes scapularis Genome Project Consortium"/>
            <person name="Caler E."/>
            <person name="Hannick L.I."/>
            <person name="Bidwell S."/>
            <person name="Joardar V."/>
            <person name="Thiagarajan M."/>
            <person name="Amedeo P."/>
            <person name="Galinsky K.J."/>
            <person name="Schobel S."/>
            <person name="Inman J."/>
            <person name="Hostetler J."/>
            <person name="Miller J."/>
            <person name="Hammond M."/>
            <person name="Megy K."/>
            <person name="Lawson D."/>
            <person name="Kodira C."/>
            <person name="Sutton G."/>
            <person name="Meyer J."/>
            <person name="Hill C.A."/>
            <person name="Birren B."/>
            <person name="Nene V."/>
            <person name="Collins F."/>
            <person name="Alarcon-Chaidez F."/>
            <person name="Wikel S."/>
            <person name="Strausberg R."/>
        </authorList>
    </citation>
    <scope>NUCLEOTIDE SEQUENCE [LARGE SCALE GENOMIC DNA]</scope>
    <source>
        <strain evidence="13">Wikel</strain>
        <strain evidence="11">Wikel colony</strain>
    </source>
</reference>
<comment type="similarity">
    <text evidence="3 10">Belongs to the cytochrome P450 family.</text>
</comment>
<dbReference type="EnsemblMetazoa" id="ISCW022706-RA">
    <property type="protein sequence ID" value="ISCW022706-PA"/>
    <property type="gene ID" value="ISCW022706"/>
</dbReference>
<protein>
    <submittedName>
        <fullName evidence="11 12">Cytochrome P450, putative</fullName>
        <ecNumber evidence="11">1.14.14.1</ecNumber>
    </submittedName>
</protein>
<evidence type="ECO:0000256" key="8">
    <source>
        <dbReference type="ARBA" id="ARBA00023136"/>
    </source>
</evidence>
<dbReference type="EMBL" id="ABJB010857266">
    <property type="status" value="NOT_ANNOTATED_CDS"/>
    <property type="molecule type" value="Genomic_DNA"/>
</dbReference>
<dbReference type="Proteomes" id="UP000001555">
    <property type="component" value="Unassembled WGS sequence"/>
</dbReference>
<dbReference type="GO" id="GO:0005506">
    <property type="term" value="F:iron ion binding"/>
    <property type="evidence" value="ECO:0007669"/>
    <property type="project" value="InterPro"/>
</dbReference>
<dbReference type="AlphaFoldDB" id="B7QBU3"/>
<dbReference type="EC" id="1.14.14.1" evidence="11"/>
<keyword evidence="7 10" id="KW-0503">Monooxygenase</keyword>
<feature type="binding site" description="axial binding residue" evidence="9">
    <location>
        <position position="258"/>
    </location>
    <ligand>
        <name>heme</name>
        <dbReference type="ChEBI" id="CHEBI:30413"/>
    </ligand>
    <ligandPart>
        <name>Fe</name>
        <dbReference type="ChEBI" id="CHEBI:18248"/>
    </ligandPart>
</feature>
<dbReference type="OrthoDB" id="6502656at2759"/>
<dbReference type="EMBL" id="DS903494">
    <property type="protein sequence ID" value="EEC16315.1"/>
    <property type="molecule type" value="Genomic_DNA"/>
</dbReference>
<dbReference type="PROSITE" id="PS00086">
    <property type="entry name" value="CYTOCHROME_P450"/>
    <property type="match status" value="1"/>
</dbReference>
<evidence type="ECO:0000313" key="11">
    <source>
        <dbReference type="EMBL" id="EEC16315.1"/>
    </source>
</evidence>
<sequence>MLTPAFHFRILEDFIPVFNEQAVIFVRNLKEHVHKKYIDIVPLVTLCTLDIICETAMGVKVDAQLNSNSHYVRSLYEVGETFMARVMRPWLWPNYVFYMSSFGKKFKDNLAQLHNFTRKGHDTTAMGISWAMYLIGLHADVQQKIHEELDGIFGEDRERPISPDDLKEMKYLECALKESQRLFPSVPFIGRELMEDVVVNGYTVPRGTTCFLFTFMLHRDKEIFPNPEVFDPERFRPENCVGRHPFAYVPFSAGPRNCIGQKFAMMEEKVVLCSVLRNFCIHAVDFRDKIHLVAELVTRSKHGLRIRLKPR</sequence>
<gene>
    <name evidence="11" type="ORF">IscW_ISCW022706</name>
</gene>
<dbReference type="GO" id="GO:0016712">
    <property type="term" value="F:oxidoreductase activity, acting on paired donors, with incorporation or reduction of molecular oxygen, reduced flavin or flavoprotein as one donor, and incorporation of one atom of oxygen"/>
    <property type="evidence" value="ECO:0007669"/>
    <property type="project" value="UniProtKB-EC"/>
</dbReference>
<dbReference type="VEuPathDB" id="VectorBase:ISCW022706"/>
<dbReference type="SUPFAM" id="SSF48264">
    <property type="entry name" value="Cytochrome P450"/>
    <property type="match status" value="1"/>
</dbReference>
<reference evidence="12" key="2">
    <citation type="submission" date="2020-05" db="UniProtKB">
        <authorList>
            <consortium name="EnsemblMetazoa"/>
        </authorList>
    </citation>
    <scope>IDENTIFICATION</scope>
    <source>
        <strain evidence="12">wikel</strain>
    </source>
</reference>
<evidence type="ECO:0000256" key="3">
    <source>
        <dbReference type="ARBA" id="ARBA00010617"/>
    </source>
</evidence>
<dbReference type="InterPro" id="IPR050196">
    <property type="entry name" value="Cytochrome_P450_Monoox"/>
</dbReference>
<dbReference type="PANTHER" id="PTHR24291:SF189">
    <property type="entry name" value="CYTOCHROME P450 4C3-RELATED"/>
    <property type="match status" value="1"/>
</dbReference>
<accession>B7QBU3</accession>
<evidence type="ECO:0000256" key="6">
    <source>
        <dbReference type="ARBA" id="ARBA00023004"/>
    </source>
</evidence>
<evidence type="ECO:0000313" key="13">
    <source>
        <dbReference type="Proteomes" id="UP000001555"/>
    </source>
</evidence>
<dbReference type="InParanoid" id="B7QBU3"/>
<dbReference type="EMBL" id="ABJB010879997">
    <property type="status" value="NOT_ANNOTATED_CDS"/>
    <property type="molecule type" value="Genomic_DNA"/>
</dbReference>
<keyword evidence="4 9" id="KW-0349">Heme</keyword>
<evidence type="ECO:0000256" key="7">
    <source>
        <dbReference type="ARBA" id="ARBA00023033"/>
    </source>
</evidence>
<keyword evidence="9 10" id="KW-0479">Metal-binding</keyword>
<dbReference type="InterPro" id="IPR036396">
    <property type="entry name" value="Cyt_P450_sf"/>
</dbReference>
<dbReference type="InterPro" id="IPR002401">
    <property type="entry name" value="Cyt_P450_E_grp-I"/>
</dbReference>
<dbReference type="PANTHER" id="PTHR24291">
    <property type="entry name" value="CYTOCHROME P450 FAMILY 4"/>
    <property type="match status" value="1"/>
</dbReference>
<dbReference type="Pfam" id="PF00067">
    <property type="entry name" value="p450"/>
    <property type="match status" value="1"/>
</dbReference>
<dbReference type="VEuPathDB" id="VectorBase:ISCP_010663"/>
<evidence type="ECO:0000256" key="2">
    <source>
        <dbReference type="ARBA" id="ARBA00004586"/>
    </source>
</evidence>
<evidence type="ECO:0000256" key="5">
    <source>
        <dbReference type="ARBA" id="ARBA00022824"/>
    </source>
</evidence>
<dbReference type="Gene3D" id="1.10.630.10">
    <property type="entry name" value="Cytochrome P450"/>
    <property type="match status" value="2"/>
</dbReference>